<feature type="transmembrane region" description="Helical" evidence="1">
    <location>
        <begin position="6"/>
        <end position="31"/>
    </location>
</feature>
<proteinExistence type="predicted"/>
<dbReference type="RefSeq" id="WP_089662735.1">
    <property type="nucleotide sequence ID" value="NZ_LT629745.1"/>
</dbReference>
<dbReference type="Pfam" id="PF25589">
    <property type="entry name" value="DUF7935"/>
    <property type="match status" value="1"/>
</dbReference>
<keyword evidence="3" id="KW-1185">Reference proteome</keyword>
<protein>
    <submittedName>
        <fullName evidence="2">Uncharacterized protein</fullName>
    </submittedName>
</protein>
<evidence type="ECO:0000313" key="3">
    <source>
        <dbReference type="Proteomes" id="UP000198858"/>
    </source>
</evidence>
<dbReference type="EMBL" id="LT629745">
    <property type="protein sequence ID" value="SDS16074.1"/>
    <property type="molecule type" value="Genomic_DNA"/>
</dbReference>
<organism evidence="2 3">
    <name type="scientific">Christiangramia echinicola</name>
    <dbReference type="NCBI Taxonomy" id="279359"/>
    <lineage>
        <taxon>Bacteria</taxon>
        <taxon>Pseudomonadati</taxon>
        <taxon>Bacteroidota</taxon>
        <taxon>Flavobacteriia</taxon>
        <taxon>Flavobacteriales</taxon>
        <taxon>Flavobacteriaceae</taxon>
        <taxon>Christiangramia</taxon>
    </lineage>
</organism>
<reference evidence="2 3" key="1">
    <citation type="submission" date="2016-10" db="EMBL/GenBank/DDBJ databases">
        <authorList>
            <person name="Varghese N."/>
            <person name="Submissions S."/>
        </authorList>
    </citation>
    <scope>NUCLEOTIDE SEQUENCE [LARGE SCALE GENOMIC DNA]</scope>
    <source>
        <strain evidence="2 3">Mar_2010_102</strain>
    </source>
</reference>
<evidence type="ECO:0000256" key="1">
    <source>
        <dbReference type="SAM" id="Phobius"/>
    </source>
</evidence>
<accession>A0A1H1PY74</accession>
<keyword evidence="1" id="KW-0472">Membrane</keyword>
<keyword evidence="1" id="KW-1133">Transmembrane helix</keyword>
<dbReference type="Proteomes" id="UP000198858">
    <property type="component" value="Chromosome I"/>
</dbReference>
<sequence>MNDTEILDFIYAILPAIVIGLLSFYFFYTYFKGEENRRRFLILRENQKTALPIRLQAYERFALFLERISPGKILFRVKATSEDLDMYSNLLIASIEQEFEHNIAQQIYVSNECWDYVKTAKNATISMIRNAAGKESVTNPDELRELILKSLMDRQPPTDAALSYIKKEVKSLT</sequence>
<dbReference type="STRING" id="1250231.SAMN04488552_2302"/>
<gene>
    <name evidence="2" type="ORF">SAMN04488552_2302</name>
</gene>
<evidence type="ECO:0000313" key="2">
    <source>
        <dbReference type="EMBL" id="SDS16074.1"/>
    </source>
</evidence>
<dbReference type="InterPro" id="IPR057695">
    <property type="entry name" value="DUF7935"/>
</dbReference>
<keyword evidence="1" id="KW-0812">Transmembrane</keyword>
<dbReference type="AlphaFoldDB" id="A0A1H1PY74"/>
<name>A0A1H1PY74_9FLAO</name>